<keyword evidence="7" id="KW-1015">Disulfide bond</keyword>
<evidence type="ECO:0000256" key="6">
    <source>
        <dbReference type="ARBA" id="ARBA00022837"/>
    </source>
</evidence>
<evidence type="ECO:0000256" key="7">
    <source>
        <dbReference type="ARBA" id="ARBA00023157"/>
    </source>
</evidence>
<dbReference type="GeneID" id="62227718"/>
<evidence type="ECO:0000256" key="3">
    <source>
        <dbReference type="ARBA" id="ARBA00022723"/>
    </source>
</evidence>
<dbReference type="EMBL" id="RCSX01000002">
    <property type="protein sequence ID" value="KAF7938606.1"/>
    <property type="molecule type" value="Genomic_DNA"/>
</dbReference>
<dbReference type="PANTHER" id="PTHR33938">
    <property type="entry name" value="FERULOYL ESTERASE B-RELATED"/>
    <property type="match status" value="1"/>
</dbReference>
<keyword evidence="6" id="KW-0106">Calcium</keyword>
<keyword evidence="2" id="KW-0719">Serine esterase</keyword>
<evidence type="ECO:0000256" key="1">
    <source>
        <dbReference type="ARBA" id="ARBA00006249"/>
    </source>
</evidence>
<dbReference type="EC" id="3.1.1.-" evidence="8"/>
<dbReference type="Proteomes" id="UP000783213">
    <property type="component" value="Unassembled WGS sequence"/>
</dbReference>
<comment type="similarity">
    <text evidence="1 8">Belongs to the tannase family.</text>
</comment>
<keyword evidence="5 8" id="KW-0378">Hydrolase</keyword>
<name>A0ABQ7J032_9HELO</name>
<evidence type="ECO:0000313" key="9">
    <source>
        <dbReference type="EMBL" id="KAF7938606.1"/>
    </source>
</evidence>
<dbReference type="Pfam" id="PF07519">
    <property type="entry name" value="Tannase"/>
    <property type="match status" value="1"/>
</dbReference>
<organism evidence="9 10">
    <name type="scientific">Botrytis deweyae</name>
    <dbReference type="NCBI Taxonomy" id="2478750"/>
    <lineage>
        <taxon>Eukaryota</taxon>
        <taxon>Fungi</taxon>
        <taxon>Dikarya</taxon>
        <taxon>Ascomycota</taxon>
        <taxon>Pezizomycotina</taxon>
        <taxon>Leotiomycetes</taxon>
        <taxon>Helotiales</taxon>
        <taxon>Sclerotiniaceae</taxon>
        <taxon>Botrytis</taxon>
    </lineage>
</organism>
<gene>
    <name evidence="9" type="ORF">EAE98_000944</name>
</gene>
<dbReference type="InterPro" id="IPR011118">
    <property type="entry name" value="Tannase/feruloyl_esterase"/>
</dbReference>
<protein>
    <recommendedName>
        <fullName evidence="8">Carboxylic ester hydrolase</fullName>
        <ecNumber evidence="8">3.1.1.-</ecNumber>
    </recommendedName>
</protein>
<dbReference type="PANTHER" id="PTHR33938:SF16">
    <property type="entry name" value="CARBOXYLIC ESTER HYDROLASE"/>
    <property type="match status" value="1"/>
</dbReference>
<evidence type="ECO:0000256" key="4">
    <source>
        <dbReference type="ARBA" id="ARBA00022729"/>
    </source>
</evidence>
<accession>A0ABQ7J032</accession>
<keyword evidence="4" id="KW-0732">Signal</keyword>
<evidence type="ECO:0000256" key="2">
    <source>
        <dbReference type="ARBA" id="ARBA00022487"/>
    </source>
</evidence>
<sequence>MRSSTLAVTAAASAGIVNAAANSSLSDICTTSYIQQSLPDPATIGLAVTLNSASVTANAVSNTTTTGNAFFPDATISYCNVTFTYSHTGREDSVLVQYWLPAPANFQGRYLSTGGGGYAINSQDQSLPGGIIYGASAGITDGGFGGFTNNFYTTFPLANGTANYDSLFMFGYQAHHELSLIGKQFTKNVFGMGDSKLYSYYQGCSEGGREGWSQVQRYADEWDGAITGAPAMRFAHQQVQHLYSNVVEKTLGYYPPPCELDMIANLTIAACDPMDGRTDGVVARTDLCKLNFDLNSTLGEAYSCAATPASTNPYNPKPALPAQNGTISAEGIAVAAKIIDGLRDTQGRRAYLSYQPAATFDDAATTYNDETNNWELSISSLGSEFPVRFVELLDASTFDAGTFDNVTYDTLRDWMYTGWQMYEDTLQTTWPDLTPFQAAGGKVLHFHGESDNSIPTASSVRYHESVRSVMYPNMTFNESTEALGDWYRLFLVPGAAHCATNSYQPNGPFPQTNLAVLIDWVENGKTPTTLNATVLQGEFEGEEQQICAWPLRPMWSNNGTTMACEYDQASIDSWIYDFDSFPMPVY</sequence>
<reference evidence="9 10" key="1">
    <citation type="journal article" date="2020" name="Genome Biol. Evol.">
        <title>Comparative genomics of Sclerotiniaceae.</title>
        <authorList>
            <person name="Valero Jimenez C.A."/>
            <person name="Steentjes M."/>
            <person name="Scholten O.E."/>
            <person name="Van Kan J.A.L."/>
        </authorList>
    </citation>
    <scope>NUCLEOTIDE SEQUENCE [LARGE SCALE GENOMIC DNA]</scope>
    <source>
        <strain evidence="9 10">B1</strain>
    </source>
</reference>
<dbReference type="SUPFAM" id="SSF53474">
    <property type="entry name" value="alpha/beta-Hydrolases"/>
    <property type="match status" value="1"/>
</dbReference>
<evidence type="ECO:0000256" key="8">
    <source>
        <dbReference type="RuleBase" id="RU361238"/>
    </source>
</evidence>
<dbReference type="InterPro" id="IPR029058">
    <property type="entry name" value="AB_hydrolase_fold"/>
</dbReference>
<evidence type="ECO:0000256" key="5">
    <source>
        <dbReference type="ARBA" id="ARBA00022801"/>
    </source>
</evidence>
<keyword evidence="3" id="KW-0479">Metal-binding</keyword>
<comment type="caution">
    <text evidence="9">The sequence shown here is derived from an EMBL/GenBank/DDBJ whole genome shotgun (WGS) entry which is preliminary data.</text>
</comment>
<dbReference type="RefSeq" id="XP_038814827.1">
    <property type="nucleotide sequence ID" value="XM_038948561.1"/>
</dbReference>
<evidence type="ECO:0000313" key="10">
    <source>
        <dbReference type="Proteomes" id="UP000783213"/>
    </source>
</evidence>
<keyword evidence="10" id="KW-1185">Reference proteome</keyword>
<proteinExistence type="inferred from homology"/>